<keyword evidence="4" id="KW-1185">Reference proteome</keyword>
<dbReference type="RefSeq" id="XP_067062574.1">
    <property type="nucleotide sequence ID" value="XM_067206365.1"/>
</dbReference>
<organism evidence="3 4">
    <name type="scientific">Leishmania orientalis</name>
    <dbReference type="NCBI Taxonomy" id="2249476"/>
    <lineage>
        <taxon>Eukaryota</taxon>
        <taxon>Discoba</taxon>
        <taxon>Euglenozoa</taxon>
        <taxon>Kinetoplastea</taxon>
        <taxon>Metakinetoplastina</taxon>
        <taxon>Trypanosomatida</taxon>
        <taxon>Trypanosomatidae</taxon>
        <taxon>Leishmaniinae</taxon>
        <taxon>Leishmania</taxon>
    </lineage>
</organism>
<feature type="coiled-coil region" evidence="1">
    <location>
        <begin position="388"/>
        <end position="509"/>
    </location>
</feature>
<dbReference type="GO" id="GO:0016460">
    <property type="term" value="C:myosin II complex"/>
    <property type="evidence" value="ECO:0007669"/>
    <property type="project" value="TreeGrafter"/>
</dbReference>
<dbReference type="GO" id="GO:0000146">
    <property type="term" value="F:microfilament motor activity"/>
    <property type="evidence" value="ECO:0007669"/>
    <property type="project" value="TreeGrafter"/>
</dbReference>
<proteinExistence type="predicted"/>
<feature type="coiled-coil region" evidence="1">
    <location>
        <begin position="832"/>
        <end position="859"/>
    </location>
</feature>
<evidence type="ECO:0000313" key="3">
    <source>
        <dbReference type="EMBL" id="KAG5477163.1"/>
    </source>
</evidence>
<dbReference type="AlphaFoldDB" id="A0A836HI58"/>
<dbReference type="SMR" id="A0A836HI58"/>
<sequence length="866" mass="92851">MPTVASSSPPGQSAASGPFVDAASASPATLPATGDEAATYASSVVQLPPTVPELIQCLEQQHERCAQLTRCLERVQRESCLLAASSAGTSAEGRYEALSAAAAEGAARLSSPPAEGSPTAQIPPPPFSSTSLARPAAVASSAAATAAVHGVSAPSNTGASASSSRAVASEVVRPTALTGKLVGTVGAAPSSTMTVRAVVVTADPPTATPSCALATALSAEEVAELRIRVMALETTQQLLTNTQSELSTTQSALTVERERLKAALAELAQLRREILTDANDSSSPLPQAAEAPVSPAHQLAEVQTRLAERETEVHAARLRYESAAYALKQLQETVSAMTREKAFLQEKITHLEGQLQRLLTSSMEAGAIPAPRPAPSAPRLTASEAYQKEALEKQINDLRAMADKLARDAKKQGARRAKAEELALALQKENAELKASALTYRRQMNESELELEMAISRKEEDERIRQLERDANRLRSALRDRSDEYEHGKAEWERQLLVLTRQLRVHEAAAKQLLRRMLAYQVREVMWQQCLHASTHRSHGRAATPATSPRVSCSDARELAPLTAFAASPSSLVPQAEGAAVIAVGGASPSCSMSSSVVFKAAADTAQLVDRERQLEELKYTFERRVALAEAQRKAETQQLLALNKELRQALALSQEVLNQKTKLLEAAQRRLPPSAAAQLSSLPAASVVASQCSSFSGVLRDASTMGACRNDGEDGPAATSPDGTDNSNQLASTHILNVETPRQVTDIERRYNPERMTTWEAVQVENEALLDRLTTLQEEKWRLTAIIEDLQRQCSALRGELKRNASTMNQLLAAGVLTPAAVSRTSDEGRLRALQCLLQETLQAKLELEERLQEANAAAPLRAQV</sequence>
<dbReference type="GeneID" id="92360299"/>
<reference evidence="3 4" key="1">
    <citation type="submission" date="2021-02" db="EMBL/GenBank/DDBJ databases">
        <title>Leishmania (Mundinia) orientalis Genome sequencing and assembly.</title>
        <authorList>
            <person name="Almutairi H."/>
            <person name="Gatherer D."/>
        </authorList>
    </citation>
    <scope>NUCLEOTIDE SEQUENCE [LARGE SCALE GENOMIC DNA]</scope>
    <source>
        <strain evidence="3">LSCM4</strain>
    </source>
</reference>
<keyword evidence="1" id="KW-0175">Coiled coil</keyword>
<dbReference type="PANTHER" id="PTHR45615">
    <property type="entry name" value="MYOSIN HEAVY CHAIN, NON-MUSCLE"/>
    <property type="match status" value="1"/>
</dbReference>
<protein>
    <submittedName>
        <fullName evidence="3">Uncharacterized protein</fullName>
    </submittedName>
</protein>
<dbReference type="EMBL" id="JAFHLR010000025">
    <property type="protein sequence ID" value="KAG5477163.1"/>
    <property type="molecule type" value="Genomic_DNA"/>
</dbReference>
<feature type="coiled-coil region" evidence="1">
    <location>
        <begin position="626"/>
        <end position="653"/>
    </location>
</feature>
<evidence type="ECO:0000256" key="2">
    <source>
        <dbReference type="SAM" id="MobiDB-lite"/>
    </source>
</evidence>
<gene>
    <name evidence="3" type="ORF">LSCM4_04380</name>
</gene>
<feature type="region of interest" description="Disordered" evidence="2">
    <location>
        <begin position="1"/>
        <end position="34"/>
    </location>
</feature>
<dbReference type="PANTHER" id="PTHR45615:SF40">
    <property type="entry name" value="MYOSIN HEAVY CHAIN, NON-MUSCLE"/>
    <property type="match status" value="1"/>
</dbReference>
<dbReference type="GO" id="GO:0051015">
    <property type="term" value="F:actin filament binding"/>
    <property type="evidence" value="ECO:0007669"/>
    <property type="project" value="TreeGrafter"/>
</dbReference>
<dbReference type="KEGG" id="loi:92360299"/>
<feature type="coiled-coil region" evidence="1">
    <location>
        <begin position="327"/>
        <end position="361"/>
    </location>
</feature>
<feature type="region of interest" description="Disordered" evidence="2">
    <location>
        <begin position="106"/>
        <end position="133"/>
    </location>
</feature>
<feature type="region of interest" description="Disordered" evidence="2">
    <location>
        <begin position="278"/>
        <end position="297"/>
    </location>
</feature>
<name>A0A836HI58_9TRYP</name>
<evidence type="ECO:0000313" key="4">
    <source>
        <dbReference type="Proteomes" id="UP000674143"/>
    </source>
</evidence>
<evidence type="ECO:0000256" key="1">
    <source>
        <dbReference type="SAM" id="Coils"/>
    </source>
</evidence>
<comment type="caution">
    <text evidence="3">The sequence shown here is derived from an EMBL/GenBank/DDBJ whole genome shotgun (WGS) entry which is preliminary data.</text>
</comment>
<feature type="coiled-coil region" evidence="1">
    <location>
        <begin position="774"/>
        <end position="808"/>
    </location>
</feature>
<dbReference type="GO" id="GO:0005737">
    <property type="term" value="C:cytoplasm"/>
    <property type="evidence" value="ECO:0007669"/>
    <property type="project" value="TreeGrafter"/>
</dbReference>
<dbReference type="Proteomes" id="UP000674143">
    <property type="component" value="Chromosome 25"/>
</dbReference>
<feature type="compositionally biased region" description="Low complexity" evidence="2">
    <location>
        <begin position="1"/>
        <end position="33"/>
    </location>
</feature>
<accession>A0A836HI58</accession>
<dbReference type="GO" id="GO:0032982">
    <property type="term" value="C:myosin filament"/>
    <property type="evidence" value="ECO:0007669"/>
    <property type="project" value="TreeGrafter"/>
</dbReference>